<comment type="caution">
    <text evidence="1">The sequence shown here is derived from an EMBL/GenBank/DDBJ whole genome shotgun (WGS) entry which is preliminary data.</text>
</comment>
<sequence>MDSLEDIQENDKIEIEEEKWLAKMPLALRLLATSYFIETCNRNIMHYFLKIQKNIDKSLKMKRFRFWSNASKVEDLKNSEQGYFPADKVKEEGKFFGIKSYLNNFYLTSGWC</sequence>
<name>A0A8T0A300_9BILA</name>
<accession>A0A8T0A300</accession>
<keyword evidence="2" id="KW-1185">Reference proteome</keyword>
<evidence type="ECO:0000313" key="1">
    <source>
        <dbReference type="EMBL" id="KAF7640514.1"/>
    </source>
</evidence>
<proteinExistence type="predicted"/>
<dbReference type="AlphaFoldDB" id="A0A8T0A300"/>
<evidence type="ECO:0000313" key="2">
    <source>
        <dbReference type="Proteomes" id="UP000605970"/>
    </source>
</evidence>
<dbReference type="Proteomes" id="UP000605970">
    <property type="component" value="Unassembled WGS sequence"/>
</dbReference>
<dbReference type="EMBL" id="JABEBT010000001">
    <property type="protein sequence ID" value="KAF7640514.1"/>
    <property type="molecule type" value="Genomic_DNA"/>
</dbReference>
<organism evidence="1 2">
    <name type="scientific">Meloidogyne graminicola</name>
    <dbReference type="NCBI Taxonomy" id="189291"/>
    <lineage>
        <taxon>Eukaryota</taxon>
        <taxon>Metazoa</taxon>
        <taxon>Ecdysozoa</taxon>
        <taxon>Nematoda</taxon>
        <taxon>Chromadorea</taxon>
        <taxon>Rhabditida</taxon>
        <taxon>Tylenchina</taxon>
        <taxon>Tylenchomorpha</taxon>
        <taxon>Tylenchoidea</taxon>
        <taxon>Meloidogynidae</taxon>
        <taxon>Meloidogyninae</taxon>
        <taxon>Meloidogyne</taxon>
    </lineage>
</organism>
<gene>
    <name evidence="1" type="ORF">Mgra_00000337</name>
</gene>
<protein>
    <submittedName>
        <fullName evidence="1">Uncharacterized protein</fullName>
    </submittedName>
</protein>
<reference evidence="1" key="1">
    <citation type="journal article" date="2020" name="Ecol. Evol.">
        <title>Genome structure and content of the rice root-knot nematode (Meloidogyne graminicola).</title>
        <authorList>
            <person name="Phan N.T."/>
            <person name="Danchin E.G.J."/>
            <person name="Klopp C."/>
            <person name="Perfus-Barbeoch L."/>
            <person name="Kozlowski D.K."/>
            <person name="Koutsovoulos G.D."/>
            <person name="Lopez-Roques C."/>
            <person name="Bouchez O."/>
            <person name="Zahm M."/>
            <person name="Besnard G."/>
            <person name="Bellafiore S."/>
        </authorList>
    </citation>
    <scope>NUCLEOTIDE SEQUENCE</scope>
    <source>
        <strain evidence="1">VN-18</strain>
    </source>
</reference>